<reference evidence="1" key="2">
    <citation type="submission" date="2015-06" db="UniProtKB">
        <authorList>
            <consortium name="EnsemblProtists"/>
        </authorList>
    </citation>
    <scope>IDENTIFICATION</scope>
    <source>
        <strain evidence="1">Pr102</strain>
    </source>
</reference>
<proteinExistence type="predicted"/>
<evidence type="ECO:0000313" key="1">
    <source>
        <dbReference type="EnsemblProtists" id="Phyra73349"/>
    </source>
</evidence>
<reference evidence="2" key="1">
    <citation type="journal article" date="2006" name="Science">
        <title>Phytophthora genome sequences uncover evolutionary origins and mechanisms of pathogenesis.</title>
        <authorList>
            <person name="Tyler B.M."/>
            <person name="Tripathy S."/>
            <person name="Zhang X."/>
            <person name="Dehal P."/>
            <person name="Jiang R.H."/>
            <person name="Aerts A."/>
            <person name="Arredondo F.D."/>
            <person name="Baxter L."/>
            <person name="Bensasson D."/>
            <person name="Beynon J.L."/>
            <person name="Chapman J."/>
            <person name="Damasceno C.M."/>
            <person name="Dorrance A.E."/>
            <person name="Dou D."/>
            <person name="Dickerman A.W."/>
            <person name="Dubchak I.L."/>
            <person name="Garbelotto M."/>
            <person name="Gijzen M."/>
            <person name="Gordon S.G."/>
            <person name="Govers F."/>
            <person name="Grunwald N.J."/>
            <person name="Huang W."/>
            <person name="Ivors K.L."/>
            <person name="Jones R.W."/>
            <person name="Kamoun S."/>
            <person name="Krampis K."/>
            <person name="Lamour K.H."/>
            <person name="Lee M.K."/>
            <person name="McDonald W.H."/>
            <person name="Medina M."/>
            <person name="Meijer H.J."/>
            <person name="Nordberg E.K."/>
            <person name="Maclean D.J."/>
            <person name="Ospina-Giraldo M.D."/>
            <person name="Morris P.F."/>
            <person name="Phuntumart V."/>
            <person name="Putnam N.H."/>
            <person name="Rash S."/>
            <person name="Rose J.K."/>
            <person name="Sakihama Y."/>
            <person name="Salamov A.A."/>
            <person name="Savidor A."/>
            <person name="Scheuring C.F."/>
            <person name="Smith B.M."/>
            <person name="Sobral B.W."/>
            <person name="Terry A."/>
            <person name="Torto-Alalibo T.A."/>
            <person name="Win J."/>
            <person name="Xu Z."/>
            <person name="Zhang H."/>
            <person name="Grigoriev I.V."/>
            <person name="Rokhsar D.S."/>
            <person name="Boore J.L."/>
        </authorList>
    </citation>
    <scope>NUCLEOTIDE SEQUENCE [LARGE SCALE GENOMIC DNA]</scope>
    <source>
        <strain evidence="2">Pr102</strain>
    </source>
</reference>
<sequence length="158" mass="17545">MGADSVNYADTQKNFAFLQESFSPDAAVGDLSGVDVLEELRRFPMNFGSPQLQLQRIDSVAPGVLTATARLSATVTELTFRNVFPSLVKEMRRGSDDERMALRERLSNQRLECSCTVNFLFDEETGRVERVEPNVDFTAPLSEVLGNLENVAIALLKL</sequence>
<dbReference type="VEuPathDB" id="FungiDB:KRP23_9860"/>
<dbReference type="eggNOG" id="ENOG502R9FG">
    <property type="taxonomic scope" value="Eukaryota"/>
</dbReference>
<dbReference type="AlphaFoldDB" id="H3GCW2"/>
<dbReference type="OMA" id="NQRLECS"/>
<dbReference type="EnsemblProtists" id="Phyra73349">
    <property type="protein sequence ID" value="Phyra73349"/>
    <property type="gene ID" value="Phyra73349"/>
</dbReference>
<dbReference type="HOGENOM" id="CLU_1672735_0_0_1"/>
<name>H3GCW2_PHYRM</name>
<evidence type="ECO:0000313" key="2">
    <source>
        <dbReference type="Proteomes" id="UP000005238"/>
    </source>
</evidence>
<keyword evidence="2" id="KW-1185">Reference proteome</keyword>
<organism evidence="1 2">
    <name type="scientific">Phytophthora ramorum</name>
    <name type="common">Sudden oak death agent</name>
    <dbReference type="NCBI Taxonomy" id="164328"/>
    <lineage>
        <taxon>Eukaryota</taxon>
        <taxon>Sar</taxon>
        <taxon>Stramenopiles</taxon>
        <taxon>Oomycota</taxon>
        <taxon>Peronosporomycetes</taxon>
        <taxon>Peronosporales</taxon>
        <taxon>Peronosporaceae</taxon>
        <taxon>Phytophthora</taxon>
    </lineage>
</organism>
<dbReference type="VEuPathDB" id="FungiDB:KRP22_7146"/>
<dbReference type="InParanoid" id="H3GCW2"/>
<accession>H3GCW2</accession>
<dbReference type="EMBL" id="DS566000">
    <property type="status" value="NOT_ANNOTATED_CDS"/>
    <property type="molecule type" value="Genomic_DNA"/>
</dbReference>
<protein>
    <submittedName>
        <fullName evidence="1">Uncharacterized protein</fullName>
    </submittedName>
</protein>
<dbReference type="Proteomes" id="UP000005238">
    <property type="component" value="Unassembled WGS sequence"/>
</dbReference>